<sequence>MGHAKEDCKADDHASKLKHFGKEVPVAGTEGWMADRRTVKAMKAIYAPQVGCVGVGAHGERCGEGDSVATQGGLEIQESGKTGTKDKVEVVTHGCALGMGGAPQDGCVGMVTHGVGCEEGDSVASQEKLEVQVLGKTGTKDKVEEDTHGSASSMGDEMEISPPKDGAETLGGNSDLVWEHRGTCALGRGAPANVNECMLRPSSEQCLEAVDKSAAGMVHQWEKEQQSESTFEEDFQVAHVWSRGRRGACLTSCFCYCLALDFWTWKWKLVTLD</sequence>
<feature type="compositionally biased region" description="Basic and acidic residues" evidence="1">
    <location>
        <begin position="138"/>
        <end position="148"/>
    </location>
</feature>
<name>A0ABM4WXP7_COFAR</name>
<dbReference type="Proteomes" id="UP001652660">
    <property type="component" value="Chromosome 2e"/>
</dbReference>
<organism evidence="2 3">
    <name type="scientific">Coffea arabica</name>
    <name type="common">Arabian coffee</name>
    <dbReference type="NCBI Taxonomy" id="13443"/>
    <lineage>
        <taxon>Eukaryota</taxon>
        <taxon>Viridiplantae</taxon>
        <taxon>Streptophyta</taxon>
        <taxon>Embryophyta</taxon>
        <taxon>Tracheophyta</taxon>
        <taxon>Spermatophyta</taxon>
        <taxon>Magnoliopsida</taxon>
        <taxon>eudicotyledons</taxon>
        <taxon>Gunneridae</taxon>
        <taxon>Pentapetalae</taxon>
        <taxon>asterids</taxon>
        <taxon>lamiids</taxon>
        <taxon>Gentianales</taxon>
        <taxon>Rubiaceae</taxon>
        <taxon>Ixoroideae</taxon>
        <taxon>Gardenieae complex</taxon>
        <taxon>Bertiereae - Coffeeae clade</taxon>
        <taxon>Coffeeae</taxon>
        <taxon>Coffea</taxon>
    </lineage>
</organism>
<protein>
    <submittedName>
        <fullName evidence="3">Uncharacterized protein isoform X1</fullName>
    </submittedName>
</protein>
<reference evidence="3" key="1">
    <citation type="submission" date="2025-08" db="UniProtKB">
        <authorList>
            <consortium name="RefSeq"/>
        </authorList>
    </citation>
    <scope>IDENTIFICATION</scope>
    <source>
        <tissue evidence="3">Leaves</tissue>
    </source>
</reference>
<dbReference type="RefSeq" id="XP_071936563.1">
    <property type="nucleotide sequence ID" value="XM_072080462.1"/>
</dbReference>
<proteinExistence type="predicted"/>
<dbReference type="GeneID" id="140037006"/>
<accession>A0ABM4WXP7</accession>
<keyword evidence="2" id="KW-1185">Reference proteome</keyword>
<feature type="region of interest" description="Disordered" evidence="1">
    <location>
        <begin position="138"/>
        <end position="162"/>
    </location>
</feature>
<evidence type="ECO:0000313" key="3">
    <source>
        <dbReference type="RefSeq" id="XP_071936563.1"/>
    </source>
</evidence>
<gene>
    <name evidence="3" type="primary">LOC140037006</name>
</gene>
<evidence type="ECO:0000256" key="1">
    <source>
        <dbReference type="SAM" id="MobiDB-lite"/>
    </source>
</evidence>
<evidence type="ECO:0000313" key="2">
    <source>
        <dbReference type="Proteomes" id="UP001652660"/>
    </source>
</evidence>